<organism evidence="4 5">
    <name type="scientific">Astyanax mexicanus</name>
    <name type="common">Blind cave fish</name>
    <name type="synonym">Astyanax fasciatus mexicanus</name>
    <dbReference type="NCBI Taxonomy" id="7994"/>
    <lineage>
        <taxon>Eukaryota</taxon>
        <taxon>Metazoa</taxon>
        <taxon>Chordata</taxon>
        <taxon>Craniata</taxon>
        <taxon>Vertebrata</taxon>
        <taxon>Euteleostomi</taxon>
        <taxon>Actinopterygii</taxon>
        <taxon>Neopterygii</taxon>
        <taxon>Teleostei</taxon>
        <taxon>Ostariophysi</taxon>
        <taxon>Characiformes</taxon>
        <taxon>Characoidei</taxon>
        <taxon>Acestrorhamphidae</taxon>
        <taxon>Acestrorhamphinae</taxon>
        <taxon>Astyanax</taxon>
    </lineage>
</organism>
<dbReference type="SUPFAM" id="SSF48726">
    <property type="entry name" value="Immunoglobulin"/>
    <property type="match status" value="1"/>
</dbReference>
<dbReference type="InterPro" id="IPR036179">
    <property type="entry name" value="Ig-like_dom_sf"/>
</dbReference>
<dbReference type="PANTHER" id="PTHR14241">
    <property type="entry name" value="INTERFERON-INDUCED PROTEIN 44"/>
    <property type="match status" value="1"/>
</dbReference>
<evidence type="ECO:0000313" key="3">
    <source>
        <dbReference type="EMBL" id="KAG9271221.1"/>
    </source>
</evidence>
<dbReference type="InterPro" id="IPR003599">
    <property type="entry name" value="Ig_sub"/>
</dbReference>
<evidence type="ECO:0000313" key="4">
    <source>
        <dbReference type="Ensembl" id="ENSAMXP00005011913.1"/>
    </source>
</evidence>
<reference evidence="3 6" key="1">
    <citation type="submission" date="2021-07" db="EMBL/GenBank/DDBJ databases">
        <authorList>
            <person name="Imarazene B."/>
            <person name="Zahm M."/>
            <person name="Klopp C."/>
            <person name="Cabau C."/>
            <person name="Beille S."/>
            <person name="Jouanno E."/>
            <person name="Castinel A."/>
            <person name="Lluch J."/>
            <person name="Gil L."/>
            <person name="Kuchtly C."/>
            <person name="Lopez Roques C."/>
            <person name="Donnadieu C."/>
            <person name="Parrinello H."/>
            <person name="Journot L."/>
            <person name="Du K."/>
            <person name="Schartl M."/>
            <person name="Retaux S."/>
            <person name="Guiguen Y."/>
        </authorList>
    </citation>
    <scope>NUCLEOTIDE SEQUENCE [LARGE SCALE GENOMIC DNA]</scope>
    <source>
        <strain evidence="3">Pach_M1</strain>
        <tissue evidence="3">Testis</tissue>
    </source>
</reference>
<dbReference type="GO" id="GO:0006955">
    <property type="term" value="P:immune response"/>
    <property type="evidence" value="ECO:0007669"/>
    <property type="project" value="TreeGrafter"/>
</dbReference>
<dbReference type="Proteomes" id="UP000752171">
    <property type="component" value="Unassembled WGS sequence"/>
</dbReference>
<evidence type="ECO:0000259" key="2">
    <source>
        <dbReference type="PROSITE" id="PS50835"/>
    </source>
</evidence>
<dbReference type="Gene3D" id="2.60.40.10">
    <property type="entry name" value="Immunoglobulins"/>
    <property type="match status" value="1"/>
</dbReference>
<dbReference type="OrthoDB" id="25620at2759"/>
<dbReference type="Proteomes" id="UP000694621">
    <property type="component" value="Unplaced"/>
</dbReference>
<dbReference type="Pfam" id="PF07679">
    <property type="entry name" value="I-set"/>
    <property type="match status" value="1"/>
</dbReference>
<feature type="domain" description="Ig-like" evidence="2">
    <location>
        <begin position="44"/>
        <end position="132"/>
    </location>
</feature>
<dbReference type="SMART" id="SM00409">
    <property type="entry name" value="IG"/>
    <property type="match status" value="1"/>
</dbReference>
<dbReference type="EMBL" id="JAICCE010000011">
    <property type="protein sequence ID" value="KAG9271221.1"/>
    <property type="molecule type" value="Genomic_DNA"/>
</dbReference>
<evidence type="ECO:0000313" key="6">
    <source>
        <dbReference type="Proteomes" id="UP000752171"/>
    </source>
</evidence>
<name>A0A8B9HFP8_ASTMX</name>
<dbReference type="Ensembl" id="ENSAMXT00005013230.1">
    <property type="protein sequence ID" value="ENSAMXP00005011913.1"/>
    <property type="gene ID" value="ENSAMXG00005006486.1"/>
</dbReference>
<accession>A0A8B9HFP8</accession>
<protein>
    <submittedName>
        <fullName evidence="3 4">Interferon-induced protein 44-like</fullName>
    </submittedName>
</protein>
<dbReference type="CDD" id="cd00882">
    <property type="entry name" value="Ras_like_GTPase"/>
    <property type="match status" value="1"/>
</dbReference>
<dbReference type="InterPro" id="IPR013098">
    <property type="entry name" value="Ig_I-set"/>
</dbReference>
<proteinExistence type="predicted"/>
<keyword evidence="1" id="KW-0393">Immunoglobulin domain</keyword>
<dbReference type="InterPro" id="IPR007110">
    <property type="entry name" value="Ig-like_dom"/>
</dbReference>
<dbReference type="Gene3D" id="3.40.50.300">
    <property type="entry name" value="P-loop containing nucleotide triphosphate hydrolases"/>
    <property type="match status" value="1"/>
</dbReference>
<dbReference type="GO" id="GO:0055013">
    <property type="term" value="P:cardiac muscle cell development"/>
    <property type="evidence" value="ECO:0007669"/>
    <property type="project" value="UniProtKB-ARBA"/>
</dbReference>
<dbReference type="PANTHER" id="PTHR14241:SF1">
    <property type="entry name" value="INTERFERON-INDUCED PROTEIN 44-RELATED"/>
    <property type="match status" value="1"/>
</dbReference>
<gene>
    <name evidence="3" type="primary">IFI44L</name>
    <name evidence="3" type="ORF">AMEX_G14111</name>
</gene>
<dbReference type="SUPFAM" id="SSF52540">
    <property type="entry name" value="P-loop containing nucleoside triphosphate hydrolases"/>
    <property type="match status" value="1"/>
</dbReference>
<dbReference type="InterPro" id="IPR013783">
    <property type="entry name" value="Ig-like_fold"/>
</dbReference>
<dbReference type="AlphaFoldDB" id="A0A8B9HFP8"/>
<dbReference type="PROSITE" id="PS50835">
    <property type="entry name" value="IG_LIKE"/>
    <property type="match status" value="1"/>
</dbReference>
<dbReference type="InterPro" id="IPR027417">
    <property type="entry name" value="P-loop_NTPase"/>
</dbReference>
<dbReference type="GO" id="GO:0003007">
    <property type="term" value="P:heart morphogenesis"/>
    <property type="evidence" value="ECO:0007669"/>
    <property type="project" value="UniProtKB-ARBA"/>
</dbReference>
<sequence length="406" mass="45967">MKEAETQGIRPRHWISADTSHTSLQWTFICRLKMNVFKRPRPKPEFNTFLADKHVKIGEDVLLQCEINTGKLNVIWEKNGHKLDRVEGKHNTRKNGTMIYLEIRSAEAGDEANYTVIIENSSGRVSCNANVTVELKPWRTVQCSQDPMIGYLKTFRISREDVRELRFLLHGPVGAGKSSIINTVKSIFEGHQFINCLAAAEVTKSFTVKFKKYSLGNVPFAMYDVMGLEDGDTKGVHTEDIINALKGHIADNYAFNPANTIDATNKSYYILNPTLNDRMHCLVSVIPTDRISLMNEDTIQKMKQIRAAATKLGIPQVLFMTRVDQGCKLTQNDLGKIYQSKKIKDKVMECSNKLGVPLNCIFPVKNYSEENKSDEKLNCLMLEAFAQIVHSANDYLAGLNEEHDME</sequence>
<dbReference type="FunFam" id="2.60.40.10:FF:000107">
    <property type="entry name" value="Myosin, light chain kinase a"/>
    <property type="match status" value="1"/>
</dbReference>
<reference evidence="4" key="2">
    <citation type="submission" date="2025-05" db="UniProtKB">
        <authorList>
            <consortium name="Ensembl"/>
        </authorList>
    </citation>
    <scope>IDENTIFICATION</scope>
</reference>
<evidence type="ECO:0000256" key="1">
    <source>
        <dbReference type="ARBA" id="ARBA00023319"/>
    </source>
</evidence>
<evidence type="ECO:0000313" key="5">
    <source>
        <dbReference type="Proteomes" id="UP000694621"/>
    </source>
</evidence>